<dbReference type="SUPFAM" id="SSF46785">
    <property type="entry name" value="Winged helix' DNA-binding domain"/>
    <property type="match status" value="1"/>
</dbReference>
<dbReference type="PROSITE" id="PS50949">
    <property type="entry name" value="HTH_GNTR"/>
    <property type="match status" value="1"/>
</dbReference>
<dbReference type="EMBL" id="NHON01000004">
    <property type="protein sequence ID" value="OWJ68484.1"/>
    <property type="molecule type" value="Genomic_DNA"/>
</dbReference>
<dbReference type="InterPro" id="IPR036388">
    <property type="entry name" value="WH-like_DNA-bd_sf"/>
</dbReference>
<dbReference type="InterPro" id="IPR008920">
    <property type="entry name" value="TF_FadR/GntR_C"/>
</dbReference>
<dbReference type="Pfam" id="PF07729">
    <property type="entry name" value="FCD"/>
    <property type="match status" value="1"/>
</dbReference>
<accession>A0A211ZTF0</accession>
<dbReference type="SUPFAM" id="SSF48008">
    <property type="entry name" value="GntR ligand-binding domain-like"/>
    <property type="match status" value="1"/>
</dbReference>
<dbReference type="OrthoDB" id="9812645at2"/>
<sequence length="230" mass="24784">MPLQAVVNRKLYIQIAEQITAAIESGEFRPGQQLPSERDLAQALGVSRPTVREALIALEVAGLVEVKVGVGAFVRAAGKPGAALPEADHSALEIMQARALVEPELAALAARHITADGRAELAGIVDAMRGQTARREWSQESDRALHLLIAEHCGNQALREIALTLWRGREEGLSAAFHQHLSRRPALLDRIMADHDGIATAIATGDPDRARAAMAAHLDYVQKEALAVWD</sequence>
<evidence type="ECO:0000313" key="6">
    <source>
        <dbReference type="Proteomes" id="UP000196655"/>
    </source>
</evidence>
<feature type="domain" description="HTH gntR-type" evidence="4">
    <location>
        <begin position="9"/>
        <end position="77"/>
    </location>
</feature>
<keyword evidence="6" id="KW-1185">Reference proteome</keyword>
<dbReference type="STRING" id="1122125.GCA_000423185_04375"/>
<dbReference type="Pfam" id="PF00392">
    <property type="entry name" value="GntR"/>
    <property type="match status" value="1"/>
</dbReference>
<evidence type="ECO:0000313" key="5">
    <source>
        <dbReference type="EMBL" id="OWJ68484.1"/>
    </source>
</evidence>
<dbReference type="Gene3D" id="1.20.120.530">
    <property type="entry name" value="GntR ligand-binding domain-like"/>
    <property type="match status" value="1"/>
</dbReference>
<keyword evidence="1" id="KW-0805">Transcription regulation</keyword>
<keyword evidence="3" id="KW-0804">Transcription</keyword>
<dbReference type="AlphaFoldDB" id="A0A211ZTF0"/>
<dbReference type="GO" id="GO:0003700">
    <property type="term" value="F:DNA-binding transcription factor activity"/>
    <property type="evidence" value="ECO:0007669"/>
    <property type="project" value="InterPro"/>
</dbReference>
<evidence type="ECO:0000256" key="2">
    <source>
        <dbReference type="ARBA" id="ARBA00023125"/>
    </source>
</evidence>
<dbReference type="Gene3D" id="1.10.10.10">
    <property type="entry name" value="Winged helix-like DNA-binding domain superfamily/Winged helix DNA-binding domain"/>
    <property type="match status" value="1"/>
</dbReference>
<dbReference type="InterPro" id="IPR011711">
    <property type="entry name" value="GntR_C"/>
</dbReference>
<protein>
    <recommendedName>
        <fullName evidence="4">HTH gntR-type domain-containing protein</fullName>
    </recommendedName>
</protein>
<evidence type="ECO:0000259" key="4">
    <source>
        <dbReference type="PROSITE" id="PS50949"/>
    </source>
</evidence>
<gene>
    <name evidence="5" type="ORF">BWR60_03495</name>
</gene>
<dbReference type="SMART" id="SM00895">
    <property type="entry name" value="FCD"/>
    <property type="match status" value="1"/>
</dbReference>
<name>A0A211ZTF0_9PROT</name>
<dbReference type="Proteomes" id="UP000196655">
    <property type="component" value="Unassembled WGS sequence"/>
</dbReference>
<dbReference type="InterPro" id="IPR036390">
    <property type="entry name" value="WH_DNA-bd_sf"/>
</dbReference>
<dbReference type="RefSeq" id="WP_144445515.1">
    <property type="nucleotide sequence ID" value="NZ_NHON01000004.1"/>
</dbReference>
<organism evidence="5 6">
    <name type="scientific">Inquilinus limosus</name>
    <dbReference type="NCBI Taxonomy" id="171674"/>
    <lineage>
        <taxon>Bacteria</taxon>
        <taxon>Pseudomonadati</taxon>
        <taxon>Pseudomonadota</taxon>
        <taxon>Alphaproteobacteria</taxon>
        <taxon>Rhodospirillales</taxon>
        <taxon>Rhodospirillaceae</taxon>
        <taxon>Inquilinus</taxon>
    </lineage>
</organism>
<dbReference type="InterPro" id="IPR000524">
    <property type="entry name" value="Tscrpt_reg_HTH_GntR"/>
</dbReference>
<evidence type="ECO:0000256" key="3">
    <source>
        <dbReference type="ARBA" id="ARBA00023163"/>
    </source>
</evidence>
<dbReference type="GO" id="GO:0003677">
    <property type="term" value="F:DNA binding"/>
    <property type="evidence" value="ECO:0007669"/>
    <property type="project" value="UniProtKB-KW"/>
</dbReference>
<proteinExistence type="predicted"/>
<dbReference type="PANTHER" id="PTHR43537">
    <property type="entry name" value="TRANSCRIPTIONAL REGULATOR, GNTR FAMILY"/>
    <property type="match status" value="1"/>
</dbReference>
<dbReference type="PANTHER" id="PTHR43537:SF5">
    <property type="entry name" value="UXU OPERON TRANSCRIPTIONAL REGULATOR"/>
    <property type="match status" value="1"/>
</dbReference>
<comment type="caution">
    <text evidence="5">The sequence shown here is derived from an EMBL/GenBank/DDBJ whole genome shotgun (WGS) entry which is preliminary data.</text>
</comment>
<evidence type="ECO:0000256" key="1">
    <source>
        <dbReference type="ARBA" id="ARBA00023015"/>
    </source>
</evidence>
<reference evidence="6" key="1">
    <citation type="submission" date="2017-05" db="EMBL/GenBank/DDBJ databases">
        <authorList>
            <person name="Macchi M."/>
            <person name="Festa S."/>
            <person name="Coppotelli B.M."/>
            <person name="Morelli I.S."/>
        </authorList>
    </citation>
    <scope>NUCLEOTIDE SEQUENCE [LARGE SCALE GENOMIC DNA]</scope>
    <source>
        <strain evidence="6">I</strain>
    </source>
</reference>
<dbReference type="CDD" id="cd07377">
    <property type="entry name" value="WHTH_GntR"/>
    <property type="match status" value="1"/>
</dbReference>
<dbReference type="SMART" id="SM00345">
    <property type="entry name" value="HTH_GNTR"/>
    <property type="match status" value="1"/>
</dbReference>
<keyword evidence="2" id="KW-0238">DNA-binding</keyword>
<dbReference type="PRINTS" id="PR00035">
    <property type="entry name" value="HTHGNTR"/>
</dbReference>